<evidence type="ECO:0000259" key="7">
    <source>
        <dbReference type="PROSITE" id="PS50112"/>
    </source>
</evidence>
<dbReference type="PRINTS" id="PR00344">
    <property type="entry name" value="BCTRLSENSOR"/>
</dbReference>
<dbReference type="PROSITE" id="PS50113">
    <property type="entry name" value="PAC"/>
    <property type="match status" value="2"/>
</dbReference>
<protein>
    <recommendedName>
        <fullName evidence="2">histidine kinase</fullName>
        <ecNumber evidence="2">2.7.13.3</ecNumber>
    </recommendedName>
</protein>
<evidence type="ECO:0000256" key="1">
    <source>
        <dbReference type="ARBA" id="ARBA00000085"/>
    </source>
</evidence>
<evidence type="ECO:0000256" key="4">
    <source>
        <dbReference type="ARBA" id="ARBA00022679"/>
    </source>
</evidence>
<dbReference type="InterPro" id="IPR013655">
    <property type="entry name" value="PAS_fold_3"/>
</dbReference>
<dbReference type="InterPro" id="IPR035965">
    <property type="entry name" value="PAS-like_dom_sf"/>
</dbReference>
<dbReference type="Pfam" id="PF00989">
    <property type="entry name" value="PAS"/>
    <property type="match status" value="1"/>
</dbReference>
<dbReference type="InterPro" id="IPR036890">
    <property type="entry name" value="HATPase_C_sf"/>
</dbReference>
<evidence type="ECO:0000256" key="5">
    <source>
        <dbReference type="ARBA" id="ARBA00022777"/>
    </source>
</evidence>
<dbReference type="InterPro" id="IPR052162">
    <property type="entry name" value="Sensor_kinase/Photoreceptor"/>
</dbReference>
<comment type="caution">
    <text evidence="9">The sequence shown here is derived from an EMBL/GenBank/DDBJ whole genome shotgun (WGS) entry which is preliminary data.</text>
</comment>
<feature type="domain" description="PAS" evidence="7">
    <location>
        <begin position="129"/>
        <end position="199"/>
    </location>
</feature>
<dbReference type="SMART" id="SM00091">
    <property type="entry name" value="PAS"/>
    <property type="match status" value="3"/>
</dbReference>
<dbReference type="Gene3D" id="1.10.287.130">
    <property type="match status" value="1"/>
</dbReference>
<feature type="domain" description="Histidine kinase" evidence="6">
    <location>
        <begin position="393"/>
        <end position="612"/>
    </location>
</feature>
<evidence type="ECO:0000259" key="8">
    <source>
        <dbReference type="PROSITE" id="PS50113"/>
    </source>
</evidence>
<keyword evidence="5" id="KW-0418">Kinase</keyword>
<comment type="catalytic activity">
    <reaction evidence="1">
        <text>ATP + protein L-histidine = ADP + protein N-phospho-L-histidine.</text>
        <dbReference type="EC" id="2.7.13.3"/>
    </reaction>
</comment>
<dbReference type="Pfam" id="PF08447">
    <property type="entry name" value="PAS_3"/>
    <property type="match status" value="1"/>
</dbReference>
<gene>
    <name evidence="9" type="ORF">VB776_10275</name>
</gene>
<keyword evidence="4" id="KW-0808">Transferase</keyword>
<keyword evidence="3" id="KW-0597">Phosphoprotein</keyword>
<dbReference type="InterPro" id="IPR001610">
    <property type="entry name" value="PAC"/>
</dbReference>
<dbReference type="InterPro" id="IPR003661">
    <property type="entry name" value="HisK_dim/P_dom"/>
</dbReference>
<dbReference type="RefSeq" id="WP_323328670.1">
    <property type="nucleotide sequence ID" value="NZ_JAYGIL010000010.1"/>
</dbReference>
<sequence>MTKQNDLLLLSQEALDILIDPVCILDAACNFVFFNKAYSTFFKELYGYSPVIGSKRLTDTDTLFSSVAPNNIRRGLSGERFRTTHEAKGKYYEFYINPVFNTEQKVTHLIIYSRDVTEKQQLILKVSEQEEQYKHVVESVHEVLFQTDNVGNWTFLNKAWSDILGYSIEESIGKPFYTFLHPDDIKKNELLFEPLINQQKTSCNHSIRYISKAGNIIWIKVFATLLTNEKKEILGVTGTLRDITNEKANSHFSELLSSNVRDLICIYNLQGDYLYVSPSSKDVLGFEPEELTGKNVYDYFYPDDIEEVQRKHELLLSEDKTESLIEYRFLKKDGEFVWLQTSYKMFFDEYDIEDRIISSSREITLKKKAEESMMIALQKEKELNQLKTRFVAMTAHEFKTPLSTISSSAEIIGMFLEQQNNDIFREKLNKQLDNIHTEIVRITKLMDETLFLGKIEDETTDIKKIEVDLVSIVNYVMERQNRHQKDGRKLIVKQIGAARKILADPQHLEHIIDNLVSNAFKYSPKRENPKLTFYFNENDYVIEVKDAGIGIPRNQYKKVYSSFFRGENVGGINGTGLGLLIVHNLVKMNGGIITFESEENVGTTFRLTFSYA</sequence>
<dbReference type="CDD" id="cd00130">
    <property type="entry name" value="PAS"/>
    <property type="match status" value="2"/>
</dbReference>
<dbReference type="Pfam" id="PF02518">
    <property type="entry name" value="HATPase_c"/>
    <property type="match status" value="1"/>
</dbReference>
<dbReference type="CDD" id="cd00082">
    <property type="entry name" value="HisKA"/>
    <property type="match status" value="1"/>
</dbReference>
<proteinExistence type="predicted"/>
<dbReference type="SMART" id="SM00388">
    <property type="entry name" value="HisKA"/>
    <property type="match status" value="1"/>
</dbReference>
<dbReference type="SMART" id="SM00086">
    <property type="entry name" value="PAC"/>
    <property type="match status" value="3"/>
</dbReference>
<feature type="domain" description="PAC" evidence="8">
    <location>
        <begin position="323"/>
        <end position="375"/>
    </location>
</feature>
<dbReference type="SUPFAM" id="SSF47384">
    <property type="entry name" value="Homodimeric domain of signal transducing histidine kinase"/>
    <property type="match status" value="1"/>
</dbReference>
<dbReference type="Proteomes" id="UP001303899">
    <property type="component" value="Unassembled WGS sequence"/>
</dbReference>
<feature type="domain" description="PAC" evidence="8">
    <location>
        <begin position="203"/>
        <end position="255"/>
    </location>
</feature>
<dbReference type="PROSITE" id="PS50112">
    <property type="entry name" value="PAS"/>
    <property type="match status" value="2"/>
</dbReference>
<dbReference type="CDD" id="cd00075">
    <property type="entry name" value="HATPase"/>
    <property type="match status" value="1"/>
</dbReference>
<reference evidence="9 10" key="1">
    <citation type="submission" date="2023-12" db="EMBL/GenBank/DDBJ databases">
        <title>Novel species of the genus Arcicella isolated from rivers.</title>
        <authorList>
            <person name="Lu H."/>
        </authorList>
    </citation>
    <scope>NUCLEOTIDE SEQUENCE [LARGE SCALE GENOMIC DNA]</scope>
    <source>
        <strain evidence="9 10">DC2W</strain>
    </source>
</reference>
<dbReference type="SUPFAM" id="SSF55785">
    <property type="entry name" value="PYP-like sensor domain (PAS domain)"/>
    <property type="match status" value="2"/>
</dbReference>
<dbReference type="InterPro" id="IPR005467">
    <property type="entry name" value="His_kinase_dom"/>
</dbReference>
<dbReference type="InterPro" id="IPR004358">
    <property type="entry name" value="Sig_transdc_His_kin-like_C"/>
</dbReference>
<evidence type="ECO:0000313" key="9">
    <source>
        <dbReference type="EMBL" id="MEA5403302.1"/>
    </source>
</evidence>
<name>A0ABU5S481_9BACT</name>
<dbReference type="NCBIfam" id="TIGR00229">
    <property type="entry name" value="sensory_box"/>
    <property type="match status" value="2"/>
</dbReference>
<dbReference type="PANTHER" id="PTHR43304:SF1">
    <property type="entry name" value="PAC DOMAIN-CONTAINING PROTEIN"/>
    <property type="match status" value="1"/>
</dbReference>
<dbReference type="PROSITE" id="PS50109">
    <property type="entry name" value="HIS_KIN"/>
    <property type="match status" value="1"/>
</dbReference>
<dbReference type="SUPFAM" id="SSF55874">
    <property type="entry name" value="ATPase domain of HSP90 chaperone/DNA topoisomerase II/histidine kinase"/>
    <property type="match status" value="1"/>
</dbReference>
<dbReference type="InterPro" id="IPR000700">
    <property type="entry name" value="PAS-assoc_C"/>
</dbReference>
<evidence type="ECO:0000259" key="6">
    <source>
        <dbReference type="PROSITE" id="PS50109"/>
    </source>
</evidence>
<evidence type="ECO:0000256" key="3">
    <source>
        <dbReference type="ARBA" id="ARBA00022553"/>
    </source>
</evidence>
<dbReference type="InterPro" id="IPR013767">
    <property type="entry name" value="PAS_fold"/>
</dbReference>
<dbReference type="InterPro" id="IPR003594">
    <property type="entry name" value="HATPase_dom"/>
</dbReference>
<feature type="domain" description="PAS" evidence="7">
    <location>
        <begin position="248"/>
        <end position="319"/>
    </location>
</feature>
<organism evidence="9 10">
    <name type="scientific">Arcicella gelida</name>
    <dbReference type="NCBI Taxonomy" id="2984195"/>
    <lineage>
        <taxon>Bacteria</taxon>
        <taxon>Pseudomonadati</taxon>
        <taxon>Bacteroidota</taxon>
        <taxon>Cytophagia</taxon>
        <taxon>Cytophagales</taxon>
        <taxon>Flectobacillaceae</taxon>
        <taxon>Arcicella</taxon>
    </lineage>
</organism>
<keyword evidence="10" id="KW-1185">Reference proteome</keyword>
<dbReference type="EMBL" id="JAYGIL010000010">
    <property type="protein sequence ID" value="MEA5403302.1"/>
    <property type="molecule type" value="Genomic_DNA"/>
</dbReference>
<dbReference type="Pfam" id="PF13426">
    <property type="entry name" value="PAS_9"/>
    <property type="match status" value="1"/>
</dbReference>
<evidence type="ECO:0000256" key="2">
    <source>
        <dbReference type="ARBA" id="ARBA00012438"/>
    </source>
</evidence>
<dbReference type="EC" id="2.7.13.3" evidence="2"/>
<accession>A0ABU5S481</accession>
<dbReference type="SMART" id="SM00387">
    <property type="entry name" value="HATPase_c"/>
    <property type="match status" value="1"/>
</dbReference>
<dbReference type="Pfam" id="PF00512">
    <property type="entry name" value="HisKA"/>
    <property type="match status" value="1"/>
</dbReference>
<dbReference type="Gene3D" id="3.30.450.20">
    <property type="entry name" value="PAS domain"/>
    <property type="match status" value="3"/>
</dbReference>
<dbReference type="InterPro" id="IPR000014">
    <property type="entry name" value="PAS"/>
</dbReference>
<evidence type="ECO:0000313" key="10">
    <source>
        <dbReference type="Proteomes" id="UP001303899"/>
    </source>
</evidence>
<dbReference type="PANTHER" id="PTHR43304">
    <property type="entry name" value="PHYTOCHROME-LIKE PROTEIN CPH1"/>
    <property type="match status" value="1"/>
</dbReference>
<dbReference type="Gene3D" id="3.30.565.10">
    <property type="entry name" value="Histidine kinase-like ATPase, C-terminal domain"/>
    <property type="match status" value="1"/>
</dbReference>
<dbReference type="InterPro" id="IPR036097">
    <property type="entry name" value="HisK_dim/P_sf"/>
</dbReference>